<feature type="compositionally biased region" description="Polar residues" evidence="1">
    <location>
        <begin position="1"/>
        <end position="10"/>
    </location>
</feature>
<dbReference type="PANTHER" id="PTHR34203:SF15">
    <property type="entry name" value="SLL1173 PROTEIN"/>
    <property type="match status" value="1"/>
</dbReference>
<proteinExistence type="predicted"/>
<dbReference type="InterPro" id="IPR006342">
    <property type="entry name" value="FkbM_mtfrase"/>
</dbReference>
<organism evidence="3 4">
    <name type="scientific">Thermomonospora cellulosilytica</name>
    <dbReference type="NCBI Taxonomy" id="1411118"/>
    <lineage>
        <taxon>Bacteria</taxon>
        <taxon>Bacillati</taxon>
        <taxon>Actinomycetota</taxon>
        <taxon>Actinomycetes</taxon>
        <taxon>Streptosporangiales</taxon>
        <taxon>Thermomonosporaceae</taxon>
        <taxon>Thermomonospora</taxon>
    </lineage>
</organism>
<keyword evidence="3" id="KW-0808">Transferase</keyword>
<protein>
    <submittedName>
        <fullName evidence="3">FkbM family methyltransferase</fullName>
    </submittedName>
</protein>
<evidence type="ECO:0000256" key="1">
    <source>
        <dbReference type="SAM" id="MobiDB-lite"/>
    </source>
</evidence>
<dbReference type="GO" id="GO:0008168">
    <property type="term" value="F:methyltransferase activity"/>
    <property type="evidence" value="ECO:0007669"/>
    <property type="project" value="UniProtKB-KW"/>
</dbReference>
<dbReference type="GO" id="GO:0032259">
    <property type="term" value="P:methylation"/>
    <property type="evidence" value="ECO:0007669"/>
    <property type="project" value="UniProtKB-KW"/>
</dbReference>
<reference evidence="3 4" key="1">
    <citation type="submission" date="2020-08" db="EMBL/GenBank/DDBJ databases">
        <title>Sequencing the genomes of 1000 actinobacteria strains.</title>
        <authorList>
            <person name="Klenk H.-P."/>
        </authorList>
    </citation>
    <scope>NUCLEOTIDE SEQUENCE [LARGE SCALE GENOMIC DNA]</scope>
    <source>
        <strain evidence="3 4">DSM 45823</strain>
    </source>
</reference>
<dbReference type="PANTHER" id="PTHR34203">
    <property type="entry name" value="METHYLTRANSFERASE, FKBM FAMILY PROTEIN"/>
    <property type="match status" value="1"/>
</dbReference>
<keyword evidence="3" id="KW-0489">Methyltransferase</keyword>
<dbReference type="Proteomes" id="UP000539313">
    <property type="component" value="Unassembled WGS sequence"/>
</dbReference>
<sequence length="279" mass="30424">MSDDTPTMESGSEDPDGERDAGGAGRRRLGRGLSAVVPARLIGSFVRAVYPRLEPELARLEDFVPAGGTAVDVGGWFGPWARRLVGRADRVVTVEADPKLAGVLRRAFPQAEVVHAAASDECGQIDLWIPESGALAGISSVGGGVGRPVTVAQVTLDSLQLKDVRFIKLDIEGHELNALRGAQETIRRDLPNLLIELEERHRQMPEVLGLLRGWGYTGHVLLESGWIPLAEFDLVAHQRQTLHELDRGFVGRLLRPGRRYVNSVLFTIDPQVTESTAHN</sequence>
<dbReference type="InterPro" id="IPR029063">
    <property type="entry name" value="SAM-dependent_MTases_sf"/>
</dbReference>
<dbReference type="NCBIfam" id="TIGR01444">
    <property type="entry name" value="fkbM_fam"/>
    <property type="match status" value="1"/>
</dbReference>
<keyword evidence="4" id="KW-1185">Reference proteome</keyword>
<feature type="domain" description="Methyltransferase FkbM" evidence="2">
    <location>
        <begin position="80"/>
        <end position="216"/>
    </location>
</feature>
<evidence type="ECO:0000313" key="4">
    <source>
        <dbReference type="Proteomes" id="UP000539313"/>
    </source>
</evidence>
<evidence type="ECO:0000313" key="3">
    <source>
        <dbReference type="EMBL" id="MBA9005261.1"/>
    </source>
</evidence>
<comment type="caution">
    <text evidence="3">The sequence shown here is derived from an EMBL/GenBank/DDBJ whole genome shotgun (WGS) entry which is preliminary data.</text>
</comment>
<dbReference type="AlphaFoldDB" id="A0A7W3N0G1"/>
<dbReference type="RefSeq" id="WP_182706480.1">
    <property type="nucleotide sequence ID" value="NZ_JACJII010000001.1"/>
</dbReference>
<dbReference type="SUPFAM" id="SSF53335">
    <property type="entry name" value="S-adenosyl-L-methionine-dependent methyltransferases"/>
    <property type="match status" value="1"/>
</dbReference>
<dbReference type="Pfam" id="PF05050">
    <property type="entry name" value="Methyltransf_21"/>
    <property type="match status" value="1"/>
</dbReference>
<evidence type="ECO:0000259" key="2">
    <source>
        <dbReference type="Pfam" id="PF05050"/>
    </source>
</evidence>
<name>A0A7W3N0G1_9ACTN</name>
<dbReference type="InterPro" id="IPR052514">
    <property type="entry name" value="SAM-dependent_MTase"/>
</dbReference>
<gene>
    <name evidence="3" type="ORF">HNR21_004143</name>
</gene>
<dbReference type="EMBL" id="JACJII010000001">
    <property type="protein sequence ID" value="MBA9005261.1"/>
    <property type="molecule type" value="Genomic_DNA"/>
</dbReference>
<feature type="region of interest" description="Disordered" evidence="1">
    <location>
        <begin position="1"/>
        <end position="27"/>
    </location>
</feature>
<dbReference type="Gene3D" id="3.40.50.150">
    <property type="entry name" value="Vaccinia Virus protein VP39"/>
    <property type="match status" value="1"/>
</dbReference>
<accession>A0A7W3N0G1</accession>